<dbReference type="GO" id="GO:0051256">
    <property type="term" value="P:mitotic spindle midzone assembly"/>
    <property type="evidence" value="ECO:0007669"/>
    <property type="project" value="TreeGrafter"/>
</dbReference>
<dbReference type="GO" id="GO:0005813">
    <property type="term" value="C:centrosome"/>
    <property type="evidence" value="ECO:0007669"/>
    <property type="project" value="TreeGrafter"/>
</dbReference>
<reference evidence="2" key="2">
    <citation type="submission" date="2004-02" db="EMBL/GenBank/DDBJ databases">
        <authorList>
            <consortium name="Genoscope"/>
            <consortium name="Whitehead Institute Centre for Genome Research"/>
        </authorList>
    </citation>
    <scope>NUCLEOTIDE SEQUENCE</scope>
</reference>
<gene>
    <name evidence="2" type="ORF">GSTENG00025128001</name>
</gene>
<dbReference type="GO" id="GO:1990023">
    <property type="term" value="C:mitotic spindle midzone"/>
    <property type="evidence" value="ECO:0007669"/>
    <property type="project" value="TreeGrafter"/>
</dbReference>
<proteinExistence type="predicted"/>
<organism evidence="2">
    <name type="scientific">Tetraodon nigroviridis</name>
    <name type="common">Spotted green pufferfish</name>
    <name type="synonym">Chelonodon nigroviridis</name>
    <dbReference type="NCBI Taxonomy" id="99883"/>
    <lineage>
        <taxon>Eukaryota</taxon>
        <taxon>Metazoa</taxon>
        <taxon>Chordata</taxon>
        <taxon>Craniata</taxon>
        <taxon>Vertebrata</taxon>
        <taxon>Euteleostomi</taxon>
        <taxon>Actinopterygii</taxon>
        <taxon>Neopterygii</taxon>
        <taxon>Teleostei</taxon>
        <taxon>Neoteleostei</taxon>
        <taxon>Acanthomorphata</taxon>
        <taxon>Eupercaria</taxon>
        <taxon>Tetraodontiformes</taxon>
        <taxon>Tetradontoidea</taxon>
        <taxon>Tetraodontidae</taxon>
        <taxon>Tetraodon</taxon>
    </lineage>
</organism>
<protein>
    <submittedName>
        <fullName evidence="2">(spotted green pufferfish) hypothetical protein</fullName>
    </submittedName>
</protein>
<dbReference type="Pfam" id="PF14924">
    <property type="entry name" value="MAP10_N"/>
    <property type="match status" value="1"/>
</dbReference>
<dbReference type="InterPro" id="IPR026679">
    <property type="entry name" value="MAP10_C-term"/>
</dbReference>
<dbReference type="EMBL" id="CAAE01014762">
    <property type="protein sequence ID" value="CAG05193.1"/>
    <property type="molecule type" value="Genomic_DNA"/>
</dbReference>
<sequence length="335" mass="36752">ALGVRLLDFPTLLIYQPQQRAGSGGISNGEHTFNRGKSCFFKTNVNTLYNQLSKIPLYAMVLDVKEDIPKLVGTSLISLAKVMDRIWMDVADHGVAASSSYGERGRFSVCSLNGEKIGSISLSYKLLSLGVSLLPDSRDINSIRVQGKQDDCVARTIKSTELLPPEGGVDCSPAANDNSSVTEDVEDSVCVAIPTENFKSHSHHTETEASPEEDLTVFCPPHLFFCNTAEEKCKKHEEARRLLNLDSGSFTCEDTYSEEAAADEADANPPVLKVKYDSNFLRNQQTQTKGITPNVLGEALQQLPLLNALLVELSQLNSQNVQQPLPIHPNLAWIY</sequence>
<dbReference type="GO" id="GO:0005881">
    <property type="term" value="C:cytoplasmic microtubule"/>
    <property type="evidence" value="ECO:0007669"/>
    <property type="project" value="TreeGrafter"/>
</dbReference>
<evidence type="ECO:0000259" key="1">
    <source>
        <dbReference type="Pfam" id="PF14925"/>
    </source>
</evidence>
<accession>Q4S2D9</accession>
<dbReference type="InterPro" id="IPR039302">
    <property type="entry name" value="MAP10"/>
</dbReference>
<dbReference type="GO" id="GO:0030496">
    <property type="term" value="C:midbody"/>
    <property type="evidence" value="ECO:0007669"/>
    <property type="project" value="TreeGrafter"/>
</dbReference>
<dbReference type="Pfam" id="PF14925">
    <property type="entry name" value="HPHLAWLY"/>
    <property type="match status" value="1"/>
</dbReference>
<dbReference type="KEGG" id="tng:GSTEN00025128G001"/>
<feature type="domain" description="Microtubule-associated protein 10 C-terminal" evidence="1">
    <location>
        <begin position="283"/>
        <end position="335"/>
    </location>
</feature>
<dbReference type="GO" id="GO:0008017">
    <property type="term" value="F:microtubule binding"/>
    <property type="evidence" value="ECO:0007669"/>
    <property type="project" value="InterPro"/>
</dbReference>
<dbReference type="PANTHER" id="PTHR21831">
    <property type="entry name" value="MICROTUBULE-ASSOCIATED PROTEIN 10"/>
    <property type="match status" value="1"/>
</dbReference>
<dbReference type="GO" id="GO:0031122">
    <property type="term" value="P:cytoplasmic microtubule organization"/>
    <property type="evidence" value="ECO:0007669"/>
    <property type="project" value="TreeGrafter"/>
</dbReference>
<feature type="non-terminal residue" evidence="2">
    <location>
        <position position="335"/>
    </location>
</feature>
<name>Q4S2D9_TETNG</name>
<dbReference type="OrthoDB" id="69809at2759"/>
<feature type="non-terminal residue" evidence="2">
    <location>
        <position position="1"/>
    </location>
</feature>
<dbReference type="AlphaFoldDB" id="Q4S2D9"/>
<dbReference type="GO" id="GO:0097431">
    <property type="term" value="C:mitotic spindle pole"/>
    <property type="evidence" value="ECO:0007669"/>
    <property type="project" value="TreeGrafter"/>
</dbReference>
<evidence type="ECO:0000313" key="2">
    <source>
        <dbReference type="EMBL" id="CAG05193.1"/>
    </source>
</evidence>
<reference evidence="2" key="1">
    <citation type="journal article" date="2004" name="Nature">
        <title>Genome duplication in the teleost fish Tetraodon nigroviridis reveals the early vertebrate proto-karyotype.</title>
        <authorList>
            <person name="Jaillon O."/>
            <person name="Aury J.-M."/>
            <person name="Brunet F."/>
            <person name="Petit J.-L."/>
            <person name="Stange-Thomann N."/>
            <person name="Mauceli E."/>
            <person name="Bouneau L."/>
            <person name="Fischer C."/>
            <person name="Ozouf-Costaz C."/>
            <person name="Bernot A."/>
            <person name="Nicaud S."/>
            <person name="Jaffe D."/>
            <person name="Fisher S."/>
            <person name="Lutfalla G."/>
            <person name="Dossat C."/>
            <person name="Segurens B."/>
            <person name="Dasilva C."/>
            <person name="Salanoubat M."/>
            <person name="Levy M."/>
            <person name="Boudet N."/>
            <person name="Castellano S."/>
            <person name="Anthouard V."/>
            <person name="Jubin C."/>
            <person name="Castelli V."/>
            <person name="Katinka M."/>
            <person name="Vacherie B."/>
            <person name="Biemont C."/>
            <person name="Skalli Z."/>
            <person name="Cattolico L."/>
            <person name="Poulain J."/>
            <person name="De Berardinis V."/>
            <person name="Cruaud C."/>
            <person name="Duprat S."/>
            <person name="Brottier P."/>
            <person name="Coutanceau J.-P."/>
            <person name="Gouzy J."/>
            <person name="Parra G."/>
            <person name="Lardier G."/>
            <person name="Chapple C."/>
            <person name="McKernan K.J."/>
            <person name="McEwan P."/>
            <person name="Bosak S."/>
            <person name="Kellis M."/>
            <person name="Volff J.-N."/>
            <person name="Guigo R."/>
            <person name="Zody M.C."/>
            <person name="Mesirov J."/>
            <person name="Lindblad-Toh K."/>
            <person name="Birren B."/>
            <person name="Nusbaum C."/>
            <person name="Kahn D."/>
            <person name="Robinson-Rechavi M."/>
            <person name="Laudet V."/>
            <person name="Schachter V."/>
            <person name="Quetier F."/>
            <person name="Saurin W."/>
            <person name="Scarpelli C."/>
            <person name="Wincker P."/>
            <person name="Lander E.S."/>
            <person name="Weissenbach J."/>
            <person name="Roest Crollius H."/>
        </authorList>
    </citation>
    <scope>NUCLEOTIDE SEQUENCE [LARGE SCALE GENOMIC DNA]</scope>
</reference>
<dbReference type="GO" id="GO:0032467">
    <property type="term" value="P:positive regulation of cytokinesis"/>
    <property type="evidence" value="ECO:0007669"/>
    <property type="project" value="TreeGrafter"/>
</dbReference>
<comment type="caution">
    <text evidence="2">The sequence shown here is derived from an EMBL/GenBank/DDBJ whole genome shotgun (WGS) entry which is preliminary data.</text>
</comment>
<dbReference type="PANTHER" id="PTHR21831:SF2">
    <property type="entry name" value="MICROTUBULE-ASSOCIATED PROTEIN 10"/>
    <property type="match status" value="1"/>
</dbReference>